<comment type="similarity">
    <text evidence="8">Belongs to the ZipA family.</text>
</comment>
<dbReference type="InterPro" id="IPR011919">
    <property type="entry name" value="Cell_div_ZipA"/>
</dbReference>
<dbReference type="Gene3D" id="3.30.1400.10">
    <property type="entry name" value="ZipA, C-terminal FtsZ-binding domain"/>
    <property type="match status" value="1"/>
</dbReference>
<keyword evidence="6 9" id="KW-0472">Membrane</keyword>
<dbReference type="PANTHER" id="PTHR38685">
    <property type="entry name" value="CELL DIVISION PROTEIN ZIPA"/>
    <property type="match status" value="1"/>
</dbReference>
<comment type="function">
    <text evidence="8">Essential cell division protein that stabilizes the FtsZ protofilaments by cross-linking them and that serves as a cytoplasmic membrane anchor for the Z ring. Also required for the recruitment to the septal ring of downstream cell division proteins.</text>
</comment>
<keyword evidence="2 9" id="KW-0997">Cell inner membrane</keyword>
<dbReference type="PANTHER" id="PTHR38685:SF1">
    <property type="entry name" value="CELL DIVISION PROTEIN ZIPA"/>
    <property type="match status" value="1"/>
</dbReference>
<name>A0A4Y1YLN7_9PROT</name>
<evidence type="ECO:0000259" key="11">
    <source>
        <dbReference type="SMART" id="SM00771"/>
    </source>
</evidence>
<evidence type="ECO:0000256" key="6">
    <source>
        <dbReference type="ARBA" id="ARBA00023136"/>
    </source>
</evidence>
<evidence type="ECO:0000256" key="2">
    <source>
        <dbReference type="ARBA" id="ARBA00022519"/>
    </source>
</evidence>
<dbReference type="Proteomes" id="UP000316473">
    <property type="component" value="Chromosome"/>
</dbReference>
<dbReference type="GO" id="GO:0032153">
    <property type="term" value="C:cell division site"/>
    <property type="evidence" value="ECO:0007669"/>
    <property type="project" value="TreeGrafter"/>
</dbReference>
<dbReference type="InterPro" id="IPR007449">
    <property type="entry name" value="ZipA_FtsZ-bd_C"/>
</dbReference>
<dbReference type="SMART" id="SM00771">
    <property type="entry name" value="ZipA_C"/>
    <property type="match status" value="1"/>
</dbReference>
<keyword evidence="7 8" id="KW-0131">Cell cycle</keyword>
<evidence type="ECO:0000256" key="5">
    <source>
        <dbReference type="ARBA" id="ARBA00022989"/>
    </source>
</evidence>
<dbReference type="AlphaFoldDB" id="A0A4Y1YLN7"/>
<evidence type="ECO:0000256" key="3">
    <source>
        <dbReference type="ARBA" id="ARBA00022618"/>
    </source>
</evidence>
<keyword evidence="13" id="KW-1185">Reference proteome</keyword>
<accession>A0A4Y1YLN7</accession>
<keyword evidence="4 9" id="KW-0812">Transmembrane</keyword>
<dbReference type="SUPFAM" id="SSF64383">
    <property type="entry name" value="Cell-division protein ZipA, C-terminal domain"/>
    <property type="match status" value="1"/>
</dbReference>
<evidence type="ECO:0000256" key="7">
    <source>
        <dbReference type="ARBA" id="ARBA00023306"/>
    </source>
</evidence>
<feature type="domain" description="ZipA C-terminal FtsZ-binding" evidence="11">
    <location>
        <begin position="234"/>
        <end position="361"/>
    </location>
</feature>
<dbReference type="InterPro" id="IPR036765">
    <property type="entry name" value="ZipA_FtsZ-bd_C_sf"/>
</dbReference>
<evidence type="ECO:0000313" key="13">
    <source>
        <dbReference type="Proteomes" id="UP000316473"/>
    </source>
</evidence>
<dbReference type="KEGG" id="nst:Nstercoris_01306"/>
<comment type="subcellular location">
    <subcellularLocation>
        <location evidence="9">Cell inner membrane</location>
        <topology evidence="9">Single-pass type I membrane protein</topology>
    </subcellularLocation>
</comment>
<evidence type="ECO:0000256" key="9">
    <source>
        <dbReference type="RuleBase" id="RU003613"/>
    </source>
</evidence>
<sequence>MSDLQISLVIIGVVVIVGVILFNKIQLARYHRRIQEGFRHDHDDVLLDVEHVSVATGERIEPQFGDETLASADDELVHNADSEHILTELPSDDDQVVQDEEVSEERVNEVIVVDDAIHYVVDIRSDSLIPHEKLVDLLQQKFDYGKPVRWYGLGSKSAWEEISLDTIDSQSDYVQLKGGLQLVDRSGLVTEINLSRFRDMVEEFASQLGAEANCPDIVDAYARAIDLDKFCAEVDILVGVNIISKDGGAFVGTKIRALAEASGFRLESEGVFRYRDDETNEVLFSLGNFESAPFLPSNMRTLTTHGITFLLDVPRVARGEKVFDQMIHIAKLFSSTLNGILVDDNRVPLSENGMRKSRQRLIDIQAAMIAYDITAGGEAALKLFN</sequence>
<reference evidence="12 13" key="1">
    <citation type="submission" date="2019-06" db="EMBL/GenBank/DDBJ databases">
        <title>Nitrosomonas stercoris KYUHI-S whole genome shotgun sequence.</title>
        <authorList>
            <person name="Nakagawa T."/>
            <person name="Tsuchiya Y."/>
            <person name="Takahashi R."/>
        </authorList>
    </citation>
    <scope>NUCLEOTIDE SEQUENCE [LARGE SCALE GENOMIC DNA]</scope>
    <source>
        <strain evidence="12 13">KYUHI-S</strain>
    </source>
</reference>
<feature type="transmembrane region" description="Helical" evidence="10">
    <location>
        <begin position="6"/>
        <end position="23"/>
    </location>
</feature>
<dbReference type="GO" id="GO:0000917">
    <property type="term" value="P:division septum assembly"/>
    <property type="evidence" value="ECO:0007669"/>
    <property type="project" value="TreeGrafter"/>
</dbReference>
<evidence type="ECO:0000256" key="8">
    <source>
        <dbReference type="RuleBase" id="RU003612"/>
    </source>
</evidence>
<proteinExistence type="inferred from homology"/>
<gene>
    <name evidence="12" type="ORF">Nstercoris_01306</name>
</gene>
<keyword evidence="3 8" id="KW-0132">Cell division</keyword>
<evidence type="ECO:0000256" key="10">
    <source>
        <dbReference type="SAM" id="Phobius"/>
    </source>
</evidence>
<protein>
    <recommendedName>
        <fullName evidence="8">Cell division protein ZipA</fullName>
    </recommendedName>
</protein>
<evidence type="ECO:0000313" key="12">
    <source>
        <dbReference type="EMBL" id="BBL35052.1"/>
    </source>
</evidence>
<dbReference type="GO" id="GO:0005886">
    <property type="term" value="C:plasma membrane"/>
    <property type="evidence" value="ECO:0007669"/>
    <property type="project" value="UniProtKB-SubCell"/>
</dbReference>
<dbReference type="EMBL" id="AP019755">
    <property type="protein sequence ID" value="BBL35052.1"/>
    <property type="molecule type" value="Genomic_DNA"/>
</dbReference>
<organism evidence="12 13">
    <name type="scientific">Nitrosomonas stercoris</name>
    <dbReference type="NCBI Taxonomy" id="1444684"/>
    <lineage>
        <taxon>Bacteria</taxon>
        <taxon>Pseudomonadati</taxon>
        <taxon>Pseudomonadota</taxon>
        <taxon>Betaproteobacteria</taxon>
        <taxon>Nitrosomonadales</taxon>
        <taxon>Nitrosomonadaceae</taxon>
        <taxon>Nitrosomonas</taxon>
    </lineage>
</organism>
<keyword evidence="5 10" id="KW-1133">Transmembrane helix</keyword>
<keyword evidence="1 9" id="KW-1003">Cell membrane</keyword>
<dbReference type="Pfam" id="PF04354">
    <property type="entry name" value="ZipA_C"/>
    <property type="match status" value="1"/>
</dbReference>
<evidence type="ECO:0000256" key="1">
    <source>
        <dbReference type="ARBA" id="ARBA00022475"/>
    </source>
</evidence>
<evidence type="ECO:0000256" key="4">
    <source>
        <dbReference type="ARBA" id="ARBA00022692"/>
    </source>
</evidence>